<proteinExistence type="predicted"/>
<organism evidence="1 2">
    <name type="scientific">Neotamlana nanhaiensis</name>
    <dbReference type="NCBI Taxonomy" id="1382798"/>
    <lineage>
        <taxon>Bacteria</taxon>
        <taxon>Pseudomonadati</taxon>
        <taxon>Bacteroidota</taxon>
        <taxon>Flavobacteriia</taxon>
        <taxon>Flavobacteriales</taxon>
        <taxon>Flavobacteriaceae</taxon>
        <taxon>Neotamlana</taxon>
    </lineage>
</organism>
<evidence type="ECO:0000313" key="1">
    <source>
        <dbReference type="EMBL" id="KJD31729.1"/>
    </source>
</evidence>
<comment type="caution">
    <text evidence="1">The sequence shown here is derived from an EMBL/GenBank/DDBJ whole genome shotgun (WGS) entry which is preliminary data.</text>
</comment>
<accession>A0A0D7VY45</accession>
<dbReference type="RefSeq" id="WP_044627051.1">
    <property type="nucleotide sequence ID" value="NZ_JTDV01000013.1"/>
</dbReference>
<dbReference type="OrthoDB" id="6120799at2"/>
<gene>
    <name evidence="1" type="ORF">PK35_13320</name>
</gene>
<sequence length="205" mass="23582">MELFIKESLKKAINYSNYKALMKHLAENHKTTGIEQTEALINYTKLNERRMKRWDKTVKVTEAIKADIQKFNKPMTWLVITESWCGDAAHVLPVINKIAELNDNIDLKFVLRDENIELMDAFLTNGGRSIPKVIMIDNETGKVVNTYGPRPSEATNLVNRFKSKYGALTPEFKEDLQHWYNKNKGQNIVADITEILNQLSLVISQ</sequence>
<name>A0A0D7VY45_9FLAO</name>
<reference evidence="1 2" key="1">
    <citation type="journal article" date="2015" name="Antonie Van Leeuwenhoek">
        <title>Tamlana nanhaiensis sp. nov., isolated from surface seawater collected from the South China Sea.</title>
        <authorList>
            <person name="Liu X."/>
            <person name="Lai Q."/>
            <person name="Du Y."/>
            <person name="Li G."/>
            <person name="Sun F."/>
            <person name="Shao Z."/>
        </authorList>
    </citation>
    <scope>NUCLEOTIDE SEQUENCE [LARGE SCALE GENOMIC DNA]</scope>
    <source>
        <strain evidence="1 2">FHC16</strain>
    </source>
</reference>
<dbReference type="Pfam" id="PF14595">
    <property type="entry name" value="Thioredoxin_9"/>
    <property type="match status" value="1"/>
</dbReference>
<dbReference type="Gene3D" id="3.40.30.10">
    <property type="entry name" value="Glutaredoxin"/>
    <property type="match status" value="1"/>
</dbReference>
<dbReference type="PATRIC" id="fig|1382798.3.peg.1224"/>
<dbReference type="STRING" id="1382798.PK35_13320"/>
<protein>
    <submittedName>
        <fullName evidence="1">Thioredoxin</fullName>
    </submittedName>
</protein>
<dbReference type="EMBL" id="JTDV01000013">
    <property type="protein sequence ID" value="KJD31729.1"/>
    <property type="molecule type" value="Genomic_DNA"/>
</dbReference>
<dbReference type="SUPFAM" id="SSF52833">
    <property type="entry name" value="Thioredoxin-like"/>
    <property type="match status" value="1"/>
</dbReference>
<evidence type="ECO:0000313" key="2">
    <source>
        <dbReference type="Proteomes" id="UP000032361"/>
    </source>
</evidence>
<dbReference type="Proteomes" id="UP000032361">
    <property type="component" value="Unassembled WGS sequence"/>
</dbReference>
<keyword evidence="2" id="KW-1185">Reference proteome</keyword>
<dbReference type="InterPro" id="IPR036249">
    <property type="entry name" value="Thioredoxin-like_sf"/>
</dbReference>
<dbReference type="AlphaFoldDB" id="A0A0D7VY45"/>